<dbReference type="Proteomes" id="UP001159363">
    <property type="component" value="Chromosome 2"/>
</dbReference>
<feature type="region of interest" description="Disordered" evidence="1">
    <location>
        <begin position="134"/>
        <end position="167"/>
    </location>
</feature>
<dbReference type="EMBL" id="JARBHB010000002">
    <property type="protein sequence ID" value="KAJ8892851.1"/>
    <property type="molecule type" value="Genomic_DNA"/>
</dbReference>
<dbReference type="InterPro" id="IPR057670">
    <property type="entry name" value="SH3_retrovirus"/>
</dbReference>
<keyword evidence="4" id="KW-1185">Reference proteome</keyword>
<evidence type="ECO:0000256" key="1">
    <source>
        <dbReference type="SAM" id="MobiDB-lite"/>
    </source>
</evidence>
<evidence type="ECO:0000313" key="3">
    <source>
        <dbReference type="EMBL" id="KAJ8892851.1"/>
    </source>
</evidence>
<gene>
    <name evidence="3" type="ORF">PR048_005432</name>
</gene>
<sequence length="167" mass="18791">MNAESVGRVVTDYCELKEVLYVPQLSKNILLVGSCSMEEKDSVSEALVAERKNLEINWHRRLCHISQDRVKVVSRIVEGMNLKLLFVGYPGTGYRLWDAIKREIVVRRDVVCLEGSSTCNEVNDTPVVLPVLADEQRDSVNESQEEENGEDMASEMTVLDGNSDSKE</sequence>
<comment type="caution">
    <text evidence="3">The sequence shown here is derived from an EMBL/GenBank/DDBJ whole genome shotgun (WGS) entry which is preliminary data.</text>
</comment>
<evidence type="ECO:0000313" key="4">
    <source>
        <dbReference type="Proteomes" id="UP001159363"/>
    </source>
</evidence>
<protein>
    <recommendedName>
        <fullName evidence="2">Retroviral polymerase SH3-like domain-containing protein</fullName>
    </recommendedName>
</protein>
<dbReference type="Pfam" id="PF25597">
    <property type="entry name" value="SH3_retrovirus"/>
    <property type="match status" value="1"/>
</dbReference>
<accession>A0ABQ9I951</accession>
<reference evidence="3 4" key="1">
    <citation type="submission" date="2023-02" db="EMBL/GenBank/DDBJ databases">
        <title>LHISI_Scaffold_Assembly.</title>
        <authorList>
            <person name="Stuart O.P."/>
            <person name="Cleave R."/>
            <person name="Magrath M.J.L."/>
            <person name="Mikheyev A.S."/>
        </authorList>
    </citation>
    <scope>NUCLEOTIDE SEQUENCE [LARGE SCALE GENOMIC DNA]</scope>
    <source>
        <strain evidence="3">Daus_M_001</strain>
        <tissue evidence="3">Leg muscle</tissue>
    </source>
</reference>
<feature type="compositionally biased region" description="Acidic residues" evidence="1">
    <location>
        <begin position="143"/>
        <end position="153"/>
    </location>
</feature>
<name>A0ABQ9I951_9NEOP</name>
<proteinExistence type="predicted"/>
<feature type="domain" description="Retroviral polymerase SH3-like" evidence="2">
    <location>
        <begin position="83"/>
        <end position="121"/>
    </location>
</feature>
<organism evidence="3 4">
    <name type="scientific">Dryococelus australis</name>
    <dbReference type="NCBI Taxonomy" id="614101"/>
    <lineage>
        <taxon>Eukaryota</taxon>
        <taxon>Metazoa</taxon>
        <taxon>Ecdysozoa</taxon>
        <taxon>Arthropoda</taxon>
        <taxon>Hexapoda</taxon>
        <taxon>Insecta</taxon>
        <taxon>Pterygota</taxon>
        <taxon>Neoptera</taxon>
        <taxon>Polyneoptera</taxon>
        <taxon>Phasmatodea</taxon>
        <taxon>Verophasmatodea</taxon>
        <taxon>Anareolatae</taxon>
        <taxon>Phasmatidae</taxon>
        <taxon>Eurycanthinae</taxon>
        <taxon>Dryococelus</taxon>
    </lineage>
</organism>
<evidence type="ECO:0000259" key="2">
    <source>
        <dbReference type="Pfam" id="PF25597"/>
    </source>
</evidence>